<keyword evidence="7" id="KW-1185">Reference proteome</keyword>
<dbReference type="SUPFAM" id="SSF55785">
    <property type="entry name" value="PYP-like sensor domain (PAS domain)"/>
    <property type="match status" value="1"/>
</dbReference>
<gene>
    <name evidence="6" type="ORF">GOODEAATRI_011728</name>
</gene>
<dbReference type="PANTHER" id="PTHR11269:SF8">
    <property type="entry name" value="PERIOD CIRCADIAN PROTEIN HOMOLOG 1"/>
    <property type="match status" value="1"/>
</dbReference>
<feature type="compositionally biased region" description="Low complexity" evidence="3">
    <location>
        <begin position="1"/>
        <end position="19"/>
    </location>
</feature>
<feature type="region of interest" description="Disordered" evidence="3">
    <location>
        <begin position="1"/>
        <end position="157"/>
    </location>
</feature>
<evidence type="ECO:0000256" key="2">
    <source>
        <dbReference type="ARBA" id="ARBA00023242"/>
    </source>
</evidence>
<dbReference type="EMBL" id="JAHRIO010060699">
    <property type="protein sequence ID" value="MEQ2178221.1"/>
    <property type="molecule type" value="Genomic_DNA"/>
</dbReference>
<dbReference type="InterPro" id="IPR035965">
    <property type="entry name" value="PAS-like_dom_sf"/>
</dbReference>
<evidence type="ECO:0000259" key="5">
    <source>
        <dbReference type="Pfam" id="PF23170"/>
    </source>
</evidence>
<evidence type="ECO:0000256" key="3">
    <source>
        <dbReference type="SAM" id="MobiDB-lite"/>
    </source>
</evidence>
<feature type="domain" description="Period circadian protein homolog 1-3 PAS-A" evidence="4">
    <location>
        <begin position="265"/>
        <end position="315"/>
    </location>
</feature>
<reference evidence="6 7" key="1">
    <citation type="submission" date="2021-06" db="EMBL/GenBank/DDBJ databases">
        <authorList>
            <person name="Palmer J.M."/>
        </authorList>
    </citation>
    <scope>NUCLEOTIDE SEQUENCE [LARGE SCALE GENOMIC DNA]</scope>
    <source>
        <strain evidence="6 7">GA_2019</strain>
        <tissue evidence="6">Muscle</tissue>
    </source>
</reference>
<evidence type="ECO:0000259" key="4">
    <source>
        <dbReference type="Pfam" id="PF21353"/>
    </source>
</evidence>
<dbReference type="InterPro" id="IPR057310">
    <property type="entry name" value="PER1-3_bHLH"/>
</dbReference>
<comment type="caution">
    <text evidence="6">The sequence shown here is derived from an EMBL/GenBank/DDBJ whole genome shotgun (WGS) entry which is preliminary data.</text>
</comment>
<feature type="compositionally biased region" description="Basic and acidic residues" evidence="3">
    <location>
        <begin position="90"/>
        <end position="102"/>
    </location>
</feature>
<dbReference type="Proteomes" id="UP001476798">
    <property type="component" value="Unassembled WGS sequence"/>
</dbReference>
<evidence type="ECO:0000256" key="1">
    <source>
        <dbReference type="ARBA" id="ARBA00004123"/>
    </source>
</evidence>
<dbReference type="Pfam" id="PF21353">
    <property type="entry name" value="Per3-like_PAS-A"/>
    <property type="match status" value="1"/>
</dbReference>
<name>A0ABV0P3E1_9TELE</name>
<dbReference type="Gene3D" id="3.30.450.20">
    <property type="entry name" value="PAS domain"/>
    <property type="match status" value="2"/>
</dbReference>
<dbReference type="InterPro" id="IPR050760">
    <property type="entry name" value="Period_circadian_regulator"/>
</dbReference>
<organism evidence="6 7">
    <name type="scientific">Goodea atripinnis</name>
    <dbReference type="NCBI Taxonomy" id="208336"/>
    <lineage>
        <taxon>Eukaryota</taxon>
        <taxon>Metazoa</taxon>
        <taxon>Chordata</taxon>
        <taxon>Craniata</taxon>
        <taxon>Vertebrata</taxon>
        <taxon>Euteleostomi</taxon>
        <taxon>Actinopterygii</taxon>
        <taxon>Neopterygii</taxon>
        <taxon>Teleostei</taxon>
        <taxon>Neoteleostei</taxon>
        <taxon>Acanthomorphata</taxon>
        <taxon>Ovalentaria</taxon>
        <taxon>Atherinomorphae</taxon>
        <taxon>Cyprinodontiformes</taxon>
        <taxon>Goodeidae</taxon>
        <taxon>Goodea</taxon>
    </lineage>
</organism>
<evidence type="ECO:0000313" key="7">
    <source>
        <dbReference type="Proteomes" id="UP001476798"/>
    </source>
</evidence>
<sequence>MTSYSSMSYDSSTSLPSSSGRGRAAGACNKDQEAESLEVNEQKTSCGRSLSNVTSQEQGCASRRGSGSLSGDQRGQHSDDMDGVSSGNDSGERESEGRRVRDGGASCGHQSAPSSHSHSSSNGKDSGMMLETTDSNKSSEHDPPSTSGWSSDQSARLQTQKDLMKAIKELKLRLPAERKAKGHSSTLGALKYALQCVRQVRGLNIMNSFKYQEDFIFKHLAKYFSANKEYYHQWSVEECHGCSLDLSAFTIEELDNITSEYTLKNTEKSMFCRISANRAQGGEIRYHPFRLTPYQLTLRDSDAAEPQPCCLLIAEKVHSGYEGQPFDYSPLRMCARSGEYVTIDTSWSSFVNPWSRKVAFVVGRHKVRT</sequence>
<comment type="subcellular location">
    <subcellularLocation>
        <location evidence="1">Nucleus</location>
    </subcellularLocation>
</comment>
<feature type="domain" description="Period circadian protein homolog PER 1-3 bHLH-like" evidence="5">
    <location>
        <begin position="157"/>
        <end position="202"/>
    </location>
</feature>
<protein>
    <submittedName>
        <fullName evidence="6">Uncharacterized protein</fullName>
    </submittedName>
</protein>
<dbReference type="PANTHER" id="PTHR11269">
    <property type="entry name" value="PERIOD CIRCADIAN PROTEIN"/>
    <property type="match status" value="1"/>
</dbReference>
<evidence type="ECO:0000313" key="6">
    <source>
        <dbReference type="EMBL" id="MEQ2178221.1"/>
    </source>
</evidence>
<accession>A0ABV0P3E1</accession>
<feature type="compositionally biased region" description="Polar residues" evidence="3">
    <location>
        <begin position="42"/>
        <end position="73"/>
    </location>
</feature>
<feature type="compositionally biased region" description="Polar residues" evidence="3">
    <location>
        <begin position="144"/>
        <end position="157"/>
    </location>
</feature>
<proteinExistence type="predicted"/>
<dbReference type="InterPro" id="IPR048814">
    <property type="entry name" value="Per1-3_PAS-A"/>
</dbReference>
<dbReference type="Pfam" id="PF23170">
    <property type="entry name" value="bHLH_PER"/>
    <property type="match status" value="1"/>
</dbReference>
<keyword evidence="2" id="KW-0539">Nucleus</keyword>